<dbReference type="HOGENOM" id="CLU_025855_0_0_6"/>
<accession>Q609N9</accession>
<dbReference type="InterPro" id="IPR027417">
    <property type="entry name" value="P-loop_NTPase"/>
</dbReference>
<evidence type="ECO:0000313" key="3">
    <source>
        <dbReference type="EMBL" id="AAU92737.1"/>
    </source>
</evidence>
<evidence type="ECO:0000259" key="2">
    <source>
        <dbReference type="Pfam" id="PF00350"/>
    </source>
</evidence>
<gene>
    <name evidence="3" type="ordered locus">MCA1193</name>
</gene>
<dbReference type="STRING" id="243233.MCA1193"/>
<dbReference type="PANTHER" id="PTHR43681">
    <property type="entry name" value="TRANSMEMBRANE GTPASE FZO"/>
    <property type="match status" value="1"/>
</dbReference>
<reference evidence="3 4" key="1">
    <citation type="journal article" date="2004" name="PLoS Biol.">
        <title>Genomic insights into methanotrophy: the complete genome sequence of Methylococcus capsulatus (Bath).</title>
        <authorList>
            <person name="Ward N.L."/>
            <person name="Larsen O."/>
            <person name="Sakwa J."/>
            <person name="Bruseth L."/>
            <person name="Khouri H.M."/>
            <person name="Durkin A.S."/>
            <person name="Dimitrov G."/>
            <person name="Jiang L."/>
            <person name="Scanlan D."/>
            <person name="Kang K.H."/>
            <person name="Lewis M.R."/>
            <person name="Nelson K.E."/>
            <person name="Methe B.A."/>
            <person name="Wu M."/>
            <person name="Heidelberg J.F."/>
            <person name="Paulsen I.T."/>
            <person name="Fouts D.E."/>
            <person name="Ravel J."/>
            <person name="Tettelin H."/>
            <person name="Ren Q."/>
            <person name="Read T.D."/>
            <person name="DeBoy R.T."/>
            <person name="Seshadri R."/>
            <person name="Salzberg S.L."/>
            <person name="Jensen H.B."/>
            <person name="Birkeland N.K."/>
            <person name="Nelson W.C."/>
            <person name="Dodson R.J."/>
            <person name="Grindhaug S.H."/>
            <person name="Holt I.E."/>
            <person name="Eidhammer I."/>
            <person name="Jonasen I."/>
            <person name="Vanaken S."/>
            <person name="Utterback T.R."/>
            <person name="Feldblyum T.V."/>
            <person name="Fraser C.M."/>
            <person name="Lillehaug J.R."/>
            <person name="Eisen J.A."/>
        </authorList>
    </citation>
    <scope>NUCLEOTIDE SEQUENCE [LARGE SCALE GENOMIC DNA]</scope>
    <source>
        <strain evidence="4">ATCC 33009 / NCIMB 11132 / Bath</strain>
    </source>
</reference>
<dbReference type="Proteomes" id="UP000006821">
    <property type="component" value="Chromosome"/>
</dbReference>
<protein>
    <recommendedName>
        <fullName evidence="2">Dynamin N-terminal domain-containing protein</fullName>
    </recommendedName>
</protein>
<dbReference type="Gene3D" id="3.40.50.300">
    <property type="entry name" value="P-loop containing nucleotide triphosphate hydrolases"/>
    <property type="match status" value="1"/>
</dbReference>
<dbReference type="Pfam" id="PF00350">
    <property type="entry name" value="Dynamin_N"/>
    <property type="match status" value="1"/>
</dbReference>
<dbReference type="CDD" id="cd09912">
    <property type="entry name" value="DLP_2"/>
    <property type="match status" value="1"/>
</dbReference>
<dbReference type="GeneID" id="88223479"/>
<proteinExistence type="predicted"/>
<dbReference type="InterPro" id="IPR051943">
    <property type="entry name" value="TRAFAC_Dynamin-like_GTPase"/>
</dbReference>
<dbReference type="PANTHER" id="PTHR43681:SF1">
    <property type="entry name" value="SARCALUMENIN"/>
    <property type="match status" value="1"/>
</dbReference>
<evidence type="ECO:0000256" key="1">
    <source>
        <dbReference type="SAM" id="Coils"/>
    </source>
</evidence>
<dbReference type="SUPFAM" id="SSF52540">
    <property type="entry name" value="P-loop containing nucleoside triphosphate hydrolases"/>
    <property type="match status" value="1"/>
</dbReference>
<sequence length="614" mass="68894">MNAIPRSGIAGEAPTTGYADLKTELLSLIDELAERLPAALRPALALRDKLQAGHFDVLTVGQFKRGKTSLINALLGENLLPTAAVPLTSVVTVLAYGYPPRITVQPLEGSPFDIRPDMLADYITEPGNPGNAKGVREVLIRTPSPLLGNGVRIVDTPGVGSVFRHNTDTAWARLPQCDAALFVLSADQAVSEAELEFLHEVRKYAGRIFFLLNKIDILQEADTAAIEHFSRRVLAEAVGTEVRLFPISAREALMGKAGNDPARLEASRLPVFTAALERFLLEEKGALLLDAAASGLARLTGRLRLETGLERNSLTLPMTELDEKITRFADRRAQAERELRRLDGRLRQEFRLLTEGIFAGDPERRLEDMRSRLGRRFDALVLGQDHRPPKDFDESLENFLRQEVAEAFADWREALEDQGEAAVAQLAETFDREIDETVAELQRFAGDLFQIAVPAVAPATRWPERRRSGIRPTGEPMGLDLITEQALKRAPDLVAPRFRKLKSLAERWARYGIVRRRRRQLTETVEMLTGRIRSDVRRRLEEMREELSARLRQRLEGVADGLDQALTRGAAERSRASDRTGSRIRQLEAQLAWLDGFDERIQFFRKRAMAQRRT</sequence>
<name>Q609N9_METCA</name>
<dbReference type="AlphaFoldDB" id="Q609N9"/>
<evidence type="ECO:0000313" key="4">
    <source>
        <dbReference type="Proteomes" id="UP000006821"/>
    </source>
</evidence>
<keyword evidence="1" id="KW-0175">Coiled coil</keyword>
<organism evidence="3 4">
    <name type="scientific">Methylococcus capsulatus (strain ATCC 33009 / NCIMB 11132 / Bath)</name>
    <dbReference type="NCBI Taxonomy" id="243233"/>
    <lineage>
        <taxon>Bacteria</taxon>
        <taxon>Pseudomonadati</taxon>
        <taxon>Pseudomonadota</taxon>
        <taxon>Gammaproteobacteria</taxon>
        <taxon>Methylococcales</taxon>
        <taxon>Methylococcaceae</taxon>
        <taxon>Methylococcus</taxon>
    </lineage>
</organism>
<dbReference type="eggNOG" id="COG0699">
    <property type="taxonomic scope" value="Bacteria"/>
</dbReference>
<dbReference type="EMBL" id="AE017282">
    <property type="protein sequence ID" value="AAU92737.1"/>
    <property type="molecule type" value="Genomic_DNA"/>
</dbReference>
<dbReference type="InterPro" id="IPR045063">
    <property type="entry name" value="Dynamin_N"/>
</dbReference>
<dbReference type="KEGG" id="mca:MCA1193"/>
<feature type="domain" description="Dynamin N-terminal" evidence="2">
    <location>
        <begin position="57"/>
        <end position="214"/>
    </location>
</feature>
<feature type="coiled-coil region" evidence="1">
    <location>
        <begin position="318"/>
        <end position="352"/>
    </location>
</feature>
<dbReference type="RefSeq" id="WP_010960481.1">
    <property type="nucleotide sequence ID" value="NC_002977.6"/>
</dbReference>